<feature type="domain" description="Thioredoxin" evidence="1">
    <location>
        <begin position="10"/>
        <end position="92"/>
    </location>
</feature>
<accession>A0A8J2ZSI3</accession>
<evidence type="ECO:0000313" key="2">
    <source>
        <dbReference type="EMBL" id="GGH75117.1"/>
    </source>
</evidence>
<name>A0A8J2ZSI3_9BACI</name>
<reference evidence="2" key="1">
    <citation type="journal article" date="2014" name="Int. J. Syst. Evol. Microbiol.">
        <title>Complete genome sequence of Corynebacterium casei LMG S-19264T (=DSM 44701T), isolated from a smear-ripened cheese.</title>
        <authorList>
            <consortium name="US DOE Joint Genome Institute (JGI-PGF)"/>
            <person name="Walter F."/>
            <person name="Albersmeier A."/>
            <person name="Kalinowski J."/>
            <person name="Ruckert C."/>
        </authorList>
    </citation>
    <scope>NUCLEOTIDE SEQUENCE</scope>
    <source>
        <strain evidence="2">CGMCC 1.12360</strain>
    </source>
</reference>
<organism evidence="2 3">
    <name type="scientific">Compostibacillus humi</name>
    <dbReference type="NCBI Taxonomy" id="1245525"/>
    <lineage>
        <taxon>Bacteria</taxon>
        <taxon>Bacillati</taxon>
        <taxon>Bacillota</taxon>
        <taxon>Bacilli</taxon>
        <taxon>Bacillales</taxon>
        <taxon>Bacillaceae</taxon>
        <taxon>Compostibacillus</taxon>
    </lineage>
</organism>
<dbReference type="Gene3D" id="3.40.30.10">
    <property type="entry name" value="Glutaredoxin"/>
    <property type="match status" value="1"/>
</dbReference>
<gene>
    <name evidence="2" type="primary">yusE</name>
    <name evidence="2" type="ORF">GCM10010978_14650</name>
</gene>
<dbReference type="AlphaFoldDB" id="A0A8J2ZSI3"/>
<reference evidence="2" key="2">
    <citation type="submission" date="2020-09" db="EMBL/GenBank/DDBJ databases">
        <authorList>
            <person name="Sun Q."/>
            <person name="Zhou Y."/>
        </authorList>
    </citation>
    <scope>NUCLEOTIDE SEQUENCE</scope>
    <source>
        <strain evidence="2">CGMCC 1.12360</strain>
    </source>
</reference>
<keyword evidence="3" id="KW-1185">Reference proteome</keyword>
<protein>
    <submittedName>
        <fullName evidence="2">Thioredoxin-like protein YusE</fullName>
    </submittedName>
</protein>
<dbReference type="CDD" id="cd02947">
    <property type="entry name" value="TRX_family"/>
    <property type="match status" value="1"/>
</dbReference>
<proteinExistence type="predicted"/>
<dbReference type="SUPFAM" id="SSF52833">
    <property type="entry name" value="Thioredoxin-like"/>
    <property type="match status" value="1"/>
</dbReference>
<dbReference type="RefSeq" id="WP_188391731.1">
    <property type="nucleotide sequence ID" value="NZ_BMEV01000021.1"/>
</dbReference>
<dbReference type="InterPro" id="IPR013766">
    <property type="entry name" value="Thioredoxin_domain"/>
</dbReference>
<sequence length="106" mass="12655">MQQITKEQLQDGNYLLFIFSPFCGTCHVARAMLEKIESIHQQTIFFEMNASYYADYLQEHKVESVPCLLIMEQGEVKEKVYAFRSIANIYTYLYEYKPEIFQEKMQ</sequence>
<dbReference type="EMBL" id="BMEV01000021">
    <property type="protein sequence ID" value="GGH75117.1"/>
    <property type="molecule type" value="Genomic_DNA"/>
</dbReference>
<dbReference type="Pfam" id="PF00085">
    <property type="entry name" value="Thioredoxin"/>
    <property type="match status" value="1"/>
</dbReference>
<dbReference type="InterPro" id="IPR036249">
    <property type="entry name" value="Thioredoxin-like_sf"/>
</dbReference>
<evidence type="ECO:0000259" key="1">
    <source>
        <dbReference type="Pfam" id="PF00085"/>
    </source>
</evidence>
<comment type="caution">
    <text evidence="2">The sequence shown here is derived from an EMBL/GenBank/DDBJ whole genome shotgun (WGS) entry which is preliminary data.</text>
</comment>
<dbReference type="Proteomes" id="UP000602050">
    <property type="component" value="Unassembled WGS sequence"/>
</dbReference>
<evidence type="ECO:0000313" key="3">
    <source>
        <dbReference type="Proteomes" id="UP000602050"/>
    </source>
</evidence>